<dbReference type="Gene3D" id="2.40.240.10">
    <property type="entry name" value="Ribosomal Protein L25, Chain P"/>
    <property type="match status" value="1"/>
</dbReference>
<dbReference type="Pfam" id="PF14693">
    <property type="entry name" value="Ribosomal_TL5_C"/>
    <property type="match status" value="1"/>
</dbReference>
<dbReference type="AlphaFoldDB" id="A0A0J1EH97"/>
<dbReference type="InterPro" id="IPR001021">
    <property type="entry name" value="Ribosomal_bL25_long"/>
</dbReference>
<dbReference type="Gene3D" id="2.170.120.20">
    <property type="entry name" value="Ribosomal protein L25, beta domain"/>
    <property type="match status" value="1"/>
</dbReference>
<organism evidence="9 10">
    <name type="scientific">Rhodopirellula islandica</name>
    <dbReference type="NCBI Taxonomy" id="595434"/>
    <lineage>
        <taxon>Bacteria</taxon>
        <taxon>Pseudomonadati</taxon>
        <taxon>Planctomycetota</taxon>
        <taxon>Planctomycetia</taxon>
        <taxon>Pirellulales</taxon>
        <taxon>Pirellulaceae</taxon>
        <taxon>Rhodopirellula</taxon>
    </lineage>
</organism>
<evidence type="ECO:0000256" key="2">
    <source>
        <dbReference type="ARBA" id="ARBA00022884"/>
    </source>
</evidence>
<dbReference type="InterPro" id="IPR020930">
    <property type="entry name" value="Ribosomal_uL5_bac-type"/>
</dbReference>
<feature type="domain" description="Large ribosomal subunit protein bL25 beta" evidence="8">
    <location>
        <begin position="96"/>
        <end position="178"/>
    </location>
</feature>
<evidence type="ECO:0000256" key="1">
    <source>
        <dbReference type="ARBA" id="ARBA00022730"/>
    </source>
</evidence>
<accession>A0A0J1EH97</accession>
<evidence type="ECO:0000256" key="5">
    <source>
        <dbReference type="HAMAP-Rule" id="MF_01334"/>
    </source>
</evidence>
<keyword evidence="4 5" id="KW-0687">Ribonucleoprotein</keyword>
<keyword evidence="3 5" id="KW-0689">Ribosomal protein</keyword>
<proteinExistence type="inferred from homology"/>
<comment type="function">
    <text evidence="5">This is one of the proteins that binds to the 5S RNA in the ribosome where it forms part of the central protuberance.</text>
</comment>
<dbReference type="GO" id="GO:0008097">
    <property type="term" value="F:5S rRNA binding"/>
    <property type="evidence" value="ECO:0007669"/>
    <property type="project" value="InterPro"/>
</dbReference>
<comment type="similarity">
    <text evidence="5">Belongs to the bacterial ribosomal protein bL25 family. CTC subfamily.</text>
</comment>
<gene>
    <name evidence="5" type="primary">rplY</name>
    <name evidence="5" type="synonym">ctc</name>
    <name evidence="9" type="ORF">RISK_003152</name>
</gene>
<evidence type="ECO:0000256" key="3">
    <source>
        <dbReference type="ARBA" id="ARBA00022980"/>
    </source>
</evidence>
<dbReference type="GO" id="GO:0006412">
    <property type="term" value="P:translation"/>
    <property type="evidence" value="ECO:0007669"/>
    <property type="project" value="UniProtKB-UniRule"/>
</dbReference>
<dbReference type="InterPro" id="IPR020057">
    <property type="entry name" value="Ribosomal_bL25_b-dom"/>
</dbReference>
<dbReference type="PATRIC" id="fig|595434.4.peg.3004"/>
<dbReference type="Pfam" id="PF01386">
    <property type="entry name" value="Ribosomal_L25p"/>
    <property type="match status" value="1"/>
</dbReference>
<evidence type="ECO:0000259" key="8">
    <source>
        <dbReference type="Pfam" id="PF14693"/>
    </source>
</evidence>
<keyword evidence="1 5" id="KW-0699">rRNA-binding</keyword>
<dbReference type="InterPro" id="IPR037121">
    <property type="entry name" value="Ribosomal_bL25_C"/>
</dbReference>
<dbReference type="InterPro" id="IPR020056">
    <property type="entry name" value="Rbsml_bL25/Gln-tRNA_synth_N"/>
</dbReference>
<comment type="caution">
    <text evidence="9">The sequence shown here is derived from an EMBL/GenBank/DDBJ whole genome shotgun (WGS) entry which is preliminary data.</text>
</comment>
<evidence type="ECO:0000256" key="4">
    <source>
        <dbReference type="ARBA" id="ARBA00023274"/>
    </source>
</evidence>
<evidence type="ECO:0000256" key="6">
    <source>
        <dbReference type="SAM" id="MobiDB-lite"/>
    </source>
</evidence>
<dbReference type="HAMAP" id="MF_01334">
    <property type="entry name" value="Ribosomal_bL25_CTC"/>
    <property type="match status" value="1"/>
</dbReference>
<dbReference type="GO" id="GO:0022625">
    <property type="term" value="C:cytosolic large ribosomal subunit"/>
    <property type="evidence" value="ECO:0007669"/>
    <property type="project" value="TreeGrafter"/>
</dbReference>
<feature type="domain" description="Large ribosomal subunit protein bL25 L25" evidence="7">
    <location>
        <begin position="5"/>
        <end position="88"/>
    </location>
</feature>
<feature type="region of interest" description="Disordered" evidence="6">
    <location>
        <begin position="183"/>
        <end position="205"/>
    </location>
</feature>
<sequence length="205" mass="22025">MTDVIQVTKRESTGTAATRRLRRDGHVPAVLYGHGEANEHLAVPSAQVKGLLRHHSKTVQLAGDVDETALVSDMQWDPLGIEVLHMDLIRVNLKEKVELGVPIVHHGEAVGVREGGMLLENVFEVEIRCSAGSIPDHLVLEIAELGVGQHKLASDLTLPEGVELITDGDVVIAHIEAQRDEEIAEAGDSLAEPEVISKGSGDADE</sequence>
<keyword evidence="10" id="KW-1185">Reference proteome</keyword>
<dbReference type="STRING" id="595434.RISK_003152"/>
<dbReference type="CDD" id="cd00495">
    <property type="entry name" value="Ribosomal_L25_TL5_CTC"/>
    <property type="match status" value="1"/>
</dbReference>
<protein>
    <recommendedName>
        <fullName evidence="5">Large ribosomal subunit protein bL25</fullName>
    </recommendedName>
    <alternativeName>
        <fullName evidence="5">General stress protein CTC</fullName>
    </alternativeName>
</protein>
<dbReference type="PANTHER" id="PTHR33284:SF1">
    <property type="entry name" value="RIBOSOMAL PROTEIN L25_GLN-TRNA SYNTHETASE, ANTI-CODON-BINDING DOMAIN-CONTAINING PROTEIN"/>
    <property type="match status" value="1"/>
</dbReference>
<dbReference type="RefSeq" id="WP_047814684.1">
    <property type="nucleotide sequence ID" value="NZ_LECT01000025.1"/>
</dbReference>
<evidence type="ECO:0000313" key="9">
    <source>
        <dbReference type="EMBL" id="KLU04884.1"/>
    </source>
</evidence>
<dbReference type="InterPro" id="IPR011035">
    <property type="entry name" value="Ribosomal_bL25/Gln-tRNA_synth"/>
</dbReference>
<dbReference type="GO" id="GO:0003735">
    <property type="term" value="F:structural constituent of ribosome"/>
    <property type="evidence" value="ECO:0007669"/>
    <property type="project" value="InterPro"/>
</dbReference>
<reference evidence="9" key="1">
    <citation type="submission" date="2015-05" db="EMBL/GenBank/DDBJ databases">
        <title>Permanent draft genome of Rhodopirellula islandicus K833.</title>
        <authorList>
            <person name="Kizina J."/>
            <person name="Richter M."/>
            <person name="Glockner F.O."/>
            <person name="Harder J."/>
        </authorList>
    </citation>
    <scope>NUCLEOTIDE SEQUENCE [LARGE SCALE GENOMIC DNA]</scope>
    <source>
        <strain evidence="9">K833</strain>
    </source>
</reference>
<dbReference type="OrthoDB" id="9790002at2"/>
<evidence type="ECO:0000313" key="10">
    <source>
        <dbReference type="Proteomes" id="UP000036367"/>
    </source>
</evidence>
<dbReference type="InterPro" id="IPR029751">
    <property type="entry name" value="Ribosomal_L25_dom"/>
</dbReference>
<evidence type="ECO:0000259" key="7">
    <source>
        <dbReference type="Pfam" id="PF01386"/>
    </source>
</evidence>
<dbReference type="EMBL" id="LECT01000025">
    <property type="protein sequence ID" value="KLU04884.1"/>
    <property type="molecule type" value="Genomic_DNA"/>
</dbReference>
<dbReference type="Proteomes" id="UP000036367">
    <property type="component" value="Unassembled WGS sequence"/>
</dbReference>
<name>A0A0J1EH97_RHOIS</name>
<comment type="subunit">
    <text evidence="5">Part of the 50S ribosomal subunit; part of the 5S rRNA/L5/L18/L25 subcomplex. Contacts the 5S rRNA. Binds to the 5S rRNA independently of L5 and L18.</text>
</comment>
<keyword evidence="2 5" id="KW-0694">RNA-binding</keyword>
<dbReference type="NCBIfam" id="TIGR00731">
    <property type="entry name" value="bL25_bact_ctc"/>
    <property type="match status" value="1"/>
</dbReference>
<dbReference type="PANTHER" id="PTHR33284">
    <property type="entry name" value="RIBOSOMAL PROTEIN L25/GLN-TRNA SYNTHETASE, ANTI-CODON-BINDING DOMAIN-CONTAINING PROTEIN"/>
    <property type="match status" value="1"/>
</dbReference>
<dbReference type="SUPFAM" id="SSF50715">
    <property type="entry name" value="Ribosomal protein L25-like"/>
    <property type="match status" value="1"/>
</dbReference>